<evidence type="ECO:0000256" key="3">
    <source>
        <dbReference type="ARBA" id="ARBA00022553"/>
    </source>
</evidence>
<comment type="similarity">
    <text evidence="10">Belongs to the TRAFAC class translation factor GTPase superfamily. Bms1-like GTPase family. BMS1 subfamily.</text>
</comment>
<dbReference type="GO" id="GO:0005524">
    <property type="term" value="F:ATP binding"/>
    <property type="evidence" value="ECO:0007669"/>
    <property type="project" value="UniProtKB-KW"/>
</dbReference>
<evidence type="ECO:0000256" key="8">
    <source>
        <dbReference type="ARBA" id="ARBA00023242"/>
    </source>
</evidence>
<sequence length="1458" mass="163503">MAGGGGLAALVGKPQKQHRKAKSGPTAEKKAAVDKKKRGLGTAKENPKAFTFQSAAKAKRLQARTAEKDQRRLHVPVIDRSSGEPPPFIIVVQGPPGVGKTLLIQCLVKHYTKHNLSDVRGPITVVSGKQRRLQFVECANDINAMIDAAKFADLVLLLIDGSYGFEMETFEFLNVLQVHGFPKVMGVLTHLDQFKDPKRLRKTKKRLKNRFWTEIYDGAKLFYLSGLLHGKYPKREVHNLARFVSIAKFRPLTWRINHPYLLADRFEDVTPPDRIHQDPKCDRNVTIYGYLRGSNLKRDMKVHIAGVGDCKLAGVAALMDPCPLPSATKKKGLREKEKLLYAPMSDVGEMLYDKDAVYININDHQVQFSKKESDEGDDEAGEKRKEDMDVGEAMVKTLQNTKYSIDEKLSQSFIQLFKGSAPVNVAPTSEENDDASSDDDENGSVDDEDSDEEDGDEDAALAGLQPSRTKRSTPSKTNDAISDDESEPASGESSDEDSDEIDDLSETDEDADSGSDEDVGKLLRVGASQKKSSLKKFPTEVAEMQNGRRRRRAVFEDEEMPDSGDHEGEENLNFAGSSDDDGDDDEIEDLSTGLHRKKVIDENYVSTDDDNSEEEEDEDDEISEDIEMENGNDTETVVSKEIEANGKKPRRKKGVEVELGDGAANWKEGLMSRAMAIAKNKVNLMHLVYGRPGAKASQSSFKGSQVDGDSDESDEEELFRIRRDSQKGASSTGIDGNDLDTEDCSKLYLDPSGLSDWKDDEKIESIRDRFVTGDWEKAAKRERGEIDEDDDEDEVYGEFEDLETGEKHSGAEDAKVAKKDQSLVPLKGETSAEAEERRLKKLALRAKFDNKYDGSEDMDDGDGGKASARTKHHQSGGTEPGEKDYFDKVKDEIELRKQKNLAELGEIDDETRIEMEGFRGGTYLRIELHGMPCEMVQYFDPSHPILVGGVGRGEETVGYMQARFKKHRWHRKVLKNRDPLIVSVGWRRYQTIPIYSLEDRNARHRMLKYTPEHMHCLATFWGPLAPPNAGMVAFQNLSNNQSSFRISATGVVLELDQAVAIVKKLKLVGYPYKIFKKTAFVRDMFTSALEVARFEGAAVRTVSGIRGQIKKAVKTGQGAEGSIRCTFEDKILMSDIVFLRAWTRVEVPKFFNPVTTLLQARDATWKGMKTVAELRRERNLSIPVNKDSLYKPIERHVRKFNALKIPKQLQTALPFASKPKQKPKRKEKTLETKRAVVMEPHERKLHTLVQQLNTIRKEKAKKRKESNTKRREVHELKKAKEEQISKLHQREERRKRYRDEARNSPSISQELGFSASKQVGMPLTYIQASKRHDCPDPQEQPQSLVQIYNAKLWGAIAVEILSLICQTFLASPSRHSSYSFDDATLDTASAASASGDTYTACNLRPHFCLLSDSEATILGGIACGIVLSCHKDEAVKGHRLKGLAGPTSLKRRKAAFFR</sequence>
<keyword evidence="5" id="KW-0378">Hydrolase</keyword>
<dbReference type="PROSITE" id="PS51714">
    <property type="entry name" value="G_BMS1"/>
    <property type="match status" value="1"/>
</dbReference>
<feature type="region of interest" description="Disordered" evidence="11">
    <location>
        <begin position="367"/>
        <end position="391"/>
    </location>
</feature>
<dbReference type="CDD" id="cd01882">
    <property type="entry name" value="BMS1"/>
    <property type="match status" value="1"/>
</dbReference>
<feature type="compositionally biased region" description="Acidic residues" evidence="11">
    <location>
        <begin position="578"/>
        <end position="589"/>
    </location>
</feature>
<keyword evidence="6" id="KW-0067">ATP-binding</keyword>
<comment type="catalytic activity">
    <reaction evidence="9">
        <text>GTP + H2O = GDP + phosphate + H(+)</text>
        <dbReference type="Rhea" id="RHEA:19669"/>
        <dbReference type="ChEBI" id="CHEBI:15377"/>
        <dbReference type="ChEBI" id="CHEBI:15378"/>
        <dbReference type="ChEBI" id="CHEBI:37565"/>
        <dbReference type="ChEBI" id="CHEBI:43474"/>
        <dbReference type="ChEBI" id="CHEBI:58189"/>
    </reaction>
    <physiologicalReaction direction="left-to-right" evidence="9">
        <dbReference type="Rhea" id="RHEA:19670"/>
    </physiologicalReaction>
</comment>
<dbReference type="FunFam" id="3.40.50.300:FF:000105">
    <property type="entry name" value="BMS1 ribosome biogenesis factor"/>
    <property type="match status" value="1"/>
</dbReference>
<feature type="region of interest" description="Disordered" evidence="11">
    <location>
        <begin position="851"/>
        <end position="884"/>
    </location>
</feature>
<feature type="compositionally biased region" description="Acidic residues" evidence="11">
    <location>
        <begin position="708"/>
        <end position="717"/>
    </location>
</feature>
<feature type="region of interest" description="Disordered" evidence="11">
    <location>
        <begin position="424"/>
        <end position="654"/>
    </location>
</feature>
<dbReference type="EMBL" id="LVLJ01003280">
    <property type="protein sequence ID" value="OAE22079.1"/>
    <property type="molecule type" value="Genomic_DNA"/>
</dbReference>
<evidence type="ECO:0000313" key="13">
    <source>
        <dbReference type="EMBL" id="OAE22079.1"/>
    </source>
</evidence>
<dbReference type="InterPro" id="IPR039761">
    <property type="entry name" value="Bms1/Tsr1"/>
</dbReference>
<comment type="caution">
    <text evidence="13">The sequence shown here is derived from an EMBL/GenBank/DDBJ whole genome shotgun (WGS) entry which is preliminary data.</text>
</comment>
<evidence type="ECO:0000259" key="12">
    <source>
        <dbReference type="PROSITE" id="PS51714"/>
    </source>
</evidence>
<feature type="region of interest" description="Disordered" evidence="11">
    <location>
        <begin position="1"/>
        <end position="56"/>
    </location>
</feature>
<evidence type="ECO:0000256" key="7">
    <source>
        <dbReference type="ARBA" id="ARBA00023134"/>
    </source>
</evidence>
<keyword evidence="4" id="KW-0547">Nucleotide-binding</keyword>
<keyword evidence="14" id="KW-1185">Reference proteome</keyword>
<evidence type="ECO:0000256" key="11">
    <source>
        <dbReference type="SAM" id="MobiDB-lite"/>
    </source>
</evidence>
<protein>
    <recommendedName>
        <fullName evidence="12">Bms1-type G domain-containing protein</fullName>
    </recommendedName>
</protein>
<dbReference type="Gene3D" id="3.40.50.300">
    <property type="entry name" value="P-loop containing nucleotide triphosphate hydrolases"/>
    <property type="match status" value="1"/>
</dbReference>
<keyword evidence="7" id="KW-0342">GTP-binding</keyword>
<dbReference type="GO" id="GO:0032040">
    <property type="term" value="C:small-subunit processome"/>
    <property type="evidence" value="ECO:0007669"/>
    <property type="project" value="UniProtKB-ARBA"/>
</dbReference>
<keyword evidence="8" id="KW-0539">Nucleus</keyword>
<dbReference type="InterPro" id="IPR012948">
    <property type="entry name" value="AARP2CN"/>
</dbReference>
<proteinExistence type="inferred from homology"/>
<dbReference type="PANTHER" id="PTHR12858:SF2">
    <property type="entry name" value="RIBOSOME BIOGENESIS PROTEIN BMS1 HOMOLOG"/>
    <property type="match status" value="1"/>
</dbReference>
<feature type="compositionally biased region" description="Acidic residues" evidence="11">
    <location>
        <begin position="481"/>
        <end position="517"/>
    </location>
</feature>
<dbReference type="GO" id="GO:0000479">
    <property type="term" value="P:endonucleolytic cleavage of tricistronic rRNA transcript (SSU-rRNA, 5.8S rRNA, LSU-rRNA)"/>
    <property type="evidence" value="ECO:0007669"/>
    <property type="project" value="TreeGrafter"/>
</dbReference>
<keyword evidence="3" id="KW-0597">Phosphoprotein</keyword>
<evidence type="ECO:0000256" key="2">
    <source>
        <dbReference type="ARBA" id="ARBA00022517"/>
    </source>
</evidence>
<dbReference type="InterPro" id="IPR037875">
    <property type="entry name" value="Bms1_N"/>
</dbReference>
<organism evidence="13 14">
    <name type="scientific">Marchantia polymorpha subsp. ruderalis</name>
    <dbReference type="NCBI Taxonomy" id="1480154"/>
    <lineage>
        <taxon>Eukaryota</taxon>
        <taxon>Viridiplantae</taxon>
        <taxon>Streptophyta</taxon>
        <taxon>Embryophyta</taxon>
        <taxon>Marchantiophyta</taxon>
        <taxon>Marchantiopsida</taxon>
        <taxon>Marchantiidae</taxon>
        <taxon>Marchantiales</taxon>
        <taxon>Marchantiaceae</taxon>
        <taxon>Marchantia</taxon>
    </lineage>
</organism>
<feature type="domain" description="Bms1-type G" evidence="12">
    <location>
        <begin position="85"/>
        <end position="250"/>
    </location>
</feature>
<feature type="region of interest" description="Disordered" evidence="11">
    <location>
        <begin position="693"/>
        <end position="745"/>
    </location>
</feature>
<evidence type="ECO:0000313" key="14">
    <source>
        <dbReference type="Proteomes" id="UP000077202"/>
    </source>
</evidence>
<feature type="compositionally biased region" description="Acidic residues" evidence="11">
    <location>
        <begin position="607"/>
        <end position="632"/>
    </location>
</feature>
<evidence type="ECO:0000256" key="6">
    <source>
        <dbReference type="ARBA" id="ARBA00022840"/>
    </source>
</evidence>
<feature type="region of interest" description="Disordered" evidence="11">
    <location>
        <begin position="778"/>
        <end position="835"/>
    </location>
</feature>
<dbReference type="PANTHER" id="PTHR12858">
    <property type="entry name" value="RIBOSOME BIOGENESIS PROTEIN"/>
    <property type="match status" value="1"/>
</dbReference>
<evidence type="ECO:0000256" key="1">
    <source>
        <dbReference type="ARBA" id="ARBA00004604"/>
    </source>
</evidence>
<evidence type="ECO:0000256" key="10">
    <source>
        <dbReference type="ARBA" id="ARBA00061391"/>
    </source>
</evidence>
<dbReference type="Pfam" id="PF04950">
    <property type="entry name" value="RIBIOP_C"/>
    <property type="match status" value="1"/>
</dbReference>
<evidence type="ECO:0000256" key="9">
    <source>
        <dbReference type="ARBA" id="ARBA00049117"/>
    </source>
</evidence>
<evidence type="ECO:0000256" key="4">
    <source>
        <dbReference type="ARBA" id="ARBA00022741"/>
    </source>
</evidence>
<dbReference type="InterPro" id="IPR030387">
    <property type="entry name" value="G_Bms1/Tsr1_dom"/>
</dbReference>
<dbReference type="GO" id="GO:0005654">
    <property type="term" value="C:nucleoplasm"/>
    <property type="evidence" value="ECO:0007669"/>
    <property type="project" value="UniProtKB-ARBA"/>
</dbReference>
<feature type="region of interest" description="Disordered" evidence="11">
    <location>
        <begin position="1256"/>
        <end position="1313"/>
    </location>
</feature>
<name>A0A176VMA5_MARPO</name>
<gene>
    <name evidence="13" type="ORF">AXG93_3265s1030</name>
</gene>
<dbReference type="SMART" id="SM00785">
    <property type="entry name" value="AARP2CN"/>
    <property type="match status" value="1"/>
</dbReference>
<feature type="compositionally biased region" description="Acidic residues" evidence="11">
    <location>
        <begin position="785"/>
        <end position="803"/>
    </location>
</feature>
<dbReference type="SUPFAM" id="SSF52540">
    <property type="entry name" value="P-loop containing nucleoside triphosphate hydrolases"/>
    <property type="match status" value="1"/>
</dbReference>
<feature type="compositionally biased region" description="Basic and acidic residues" evidence="11">
    <location>
        <begin position="1265"/>
        <end position="1302"/>
    </location>
</feature>
<dbReference type="GO" id="GO:0005525">
    <property type="term" value="F:GTP binding"/>
    <property type="evidence" value="ECO:0007669"/>
    <property type="project" value="UniProtKB-KW"/>
</dbReference>
<dbReference type="GO" id="GO:0034511">
    <property type="term" value="F:U3 snoRNA binding"/>
    <property type="evidence" value="ECO:0007669"/>
    <property type="project" value="TreeGrafter"/>
</dbReference>
<dbReference type="InterPro" id="IPR007034">
    <property type="entry name" value="BMS1_TSR1_C"/>
</dbReference>
<evidence type="ECO:0000256" key="5">
    <source>
        <dbReference type="ARBA" id="ARBA00022801"/>
    </source>
</evidence>
<dbReference type="GO" id="GO:0000462">
    <property type="term" value="P:maturation of SSU-rRNA from tricistronic rRNA transcript (SSU-rRNA, 5.8S rRNA, LSU-rRNA)"/>
    <property type="evidence" value="ECO:0007669"/>
    <property type="project" value="TreeGrafter"/>
</dbReference>
<comment type="subcellular location">
    <subcellularLocation>
        <location evidence="1">Nucleus</location>
        <location evidence="1">Nucleolus</location>
    </subcellularLocation>
</comment>
<feature type="compositionally biased region" description="Polar residues" evidence="11">
    <location>
        <begin position="1303"/>
        <end position="1313"/>
    </location>
</feature>
<accession>A0A176VMA5</accession>
<dbReference type="GO" id="GO:0030686">
    <property type="term" value="C:90S preribosome"/>
    <property type="evidence" value="ECO:0007669"/>
    <property type="project" value="TreeGrafter"/>
</dbReference>
<feature type="compositionally biased region" description="Basic and acidic residues" evidence="11">
    <location>
        <begin position="804"/>
        <end position="821"/>
    </location>
</feature>
<reference evidence="13" key="1">
    <citation type="submission" date="2016-03" db="EMBL/GenBank/DDBJ databases">
        <title>Mechanisms controlling the formation of the plant cell surface in tip-growing cells are functionally conserved among land plants.</title>
        <authorList>
            <person name="Honkanen S."/>
            <person name="Jones V.A."/>
            <person name="Morieri G."/>
            <person name="Champion C."/>
            <person name="Hetherington A.J."/>
            <person name="Kelly S."/>
            <person name="Saint-Marcoux D."/>
            <person name="Proust H."/>
            <person name="Prescott H."/>
            <person name="Dolan L."/>
        </authorList>
    </citation>
    <scope>NUCLEOTIDE SEQUENCE [LARGE SCALE GENOMIC DNA]</scope>
    <source>
        <tissue evidence="13">Whole gametophyte</tissue>
    </source>
</reference>
<feature type="compositionally biased region" description="Acidic residues" evidence="11">
    <location>
        <begin position="556"/>
        <end position="570"/>
    </location>
</feature>
<keyword evidence="2" id="KW-0690">Ribosome biogenesis</keyword>
<dbReference type="InterPro" id="IPR027417">
    <property type="entry name" value="P-loop_NTPase"/>
</dbReference>
<dbReference type="GO" id="GO:0003924">
    <property type="term" value="F:GTPase activity"/>
    <property type="evidence" value="ECO:0007669"/>
    <property type="project" value="TreeGrafter"/>
</dbReference>
<dbReference type="Pfam" id="PF08142">
    <property type="entry name" value="AARP2CN"/>
    <property type="match status" value="1"/>
</dbReference>
<dbReference type="Proteomes" id="UP000077202">
    <property type="component" value="Unassembled WGS sequence"/>
</dbReference>
<dbReference type="SMART" id="SM01362">
    <property type="entry name" value="DUF663"/>
    <property type="match status" value="1"/>
</dbReference>
<feature type="compositionally biased region" description="Acidic residues" evidence="11">
    <location>
        <begin position="430"/>
        <end position="459"/>
    </location>
</feature>